<organism evidence="2 3">
    <name type="scientific">Paramecium primaurelia</name>
    <dbReference type="NCBI Taxonomy" id="5886"/>
    <lineage>
        <taxon>Eukaryota</taxon>
        <taxon>Sar</taxon>
        <taxon>Alveolata</taxon>
        <taxon>Ciliophora</taxon>
        <taxon>Intramacronucleata</taxon>
        <taxon>Oligohymenophorea</taxon>
        <taxon>Peniculida</taxon>
        <taxon>Parameciidae</taxon>
        <taxon>Paramecium</taxon>
    </lineage>
</organism>
<protein>
    <recommendedName>
        <fullName evidence="4">Transmembrane protein</fullName>
    </recommendedName>
</protein>
<feature type="transmembrane region" description="Helical" evidence="1">
    <location>
        <begin position="63"/>
        <end position="83"/>
    </location>
</feature>
<evidence type="ECO:0000256" key="1">
    <source>
        <dbReference type="SAM" id="Phobius"/>
    </source>
</evidence>
<dbReference type="EMBL" id="CAJJDM010000008">
    <property type="protein sequence ID" value="CAD8047044.1"/>
    <property type="molecule type" value="Genomic_DNA"/>
</dbReference>
<dbReference type="OMA" id="AMYSINY"/>
<gene>
    <name evidence="2" type="ORF">PPRIM_AZ9-3.1.T0110231</name>
</gene>
<dbReference type="AlphaFoldDB" id="A0A8S1JVX3"/>
<dbReference type="Proteomes" id="UP000688137">
    <property type="component" value="Unassembled WGS sequence"/>
</dbReference>
<evidence type="ECO:0000313" key="3">
    <source>
        <dbReference type="Proteomes" id="UP000688137"/>
    </source>
</evidence>
<comment type="caution">
    <text evidence="2">The sequence shown here is derived from an EMBL/GenBank/DDBJ whole genome shotgun (WGS) entry which is preliminary data.</text>
</comment>
<feature type="transmembrane region" description="Helical" evidence="1">
    <location>
        <begin position="164"/>
        <end position="183"/>
    </location>
</feature>
<evidence type="ECO:0008006" key="4">
    <source>
        <dbReference type="Google" id="ProtNLM"/>
    </source>
</evidence>
<feature type="transmembrane region" description="Helical" evidence="1">
    <location>
        <begin position="92"/>
        <end position="109"/>
    </location>
</feature>
<sequence>MMNRYSLYFKDNHLEDSYQKYWLEINRRPLLKRLIISTTLVQIADLLQIIVTAKYEVLTWNYVLVHYLFEIILNLLLIVIIIYQPKYIRKGLLLYNHFFATAFVAIEYLEAMYSINYSKIIQLGIIGSQFIIILSSDFIEAAYQASIFPSIYLFMWSYGQEQIYYSGIVAVILSGLVLLQCLYDHQVALRSQFQLGFIDNQWENIFTQLIGEQYLIFYFDNATFSFQLSNSKNYIYKIDTTQQLKVYLRSIKLNKKQNFEQFCFEQIKNHKNFSRDDLKQNLSILFQGKTQIIQYSIFYSVRPIILLQVISKDKNSNQTEIQIDKKIKLDSNYQFKYKRFIYLLYQPLKKKCNDISISLNLLSKIRKICLYANLQEYITPHSILSVQIFQLEYLFQKINFIYADYEIQIDNKINLITNNKELLLMFFIEIIEKTISKHLKITTLIQENFLIFIKFTCYYSKKSLDQLMHRVNHYSNFINSIEFEDQFIGLYIRNISLDIGSKFSLLPSNQNQLYQNILNTERS</sequence>
<keyword evidence="3" id="KW-1185">Reference proteome</keyword>
<accession>A0A8S1JVX3</accession>
<reference evidence="2" key="1">
    <citation type="submission" date="2021-01" db="EMBL/GenBank/DDBJ databases">
        <authorList>
            <consortium name="Genoscope - CEA"/>
            <person name="William W."/>
        </authorList>
    </citation>
    <scope>NUCLEOTIDE SEQUENCE</scope>
</reference>
<keyword evidence="1" id="KW-1133">Transmembrane helix</keyword>
<feature type="transmembrane region" description="Helical" evidence="1">
    <location>
        <begin position="115"/>
        <end position="134"/>
    </location>
</feature>
<feature type="transmembrane region" description="Helical" evidence="1">
    <location>
        <begin position="30"/>
        <end position="51"/>
    </location>
</feature>
<keyword evidence="1" id="KW-0472">Membrane</keyword>
<proteinExistence type="predicted"/>
<keyword evidence="1" id="KW-0812">Transmembrane</keyword>
<name>A0A8S1JVX3_PARPR</name>
<evidence type="ECO:0000313" key="2">
    <source>
        <dbReference type="EMBL" id="CAD8047044.1"/>
    </source>
</evidence>